<comment type="caution">
    <text evidence="2">The sequence shown here is derived from an EMBL/GenBank/DDBJ whole genome shotgun (WGS) entry which is preliminary data.</text>
</comment>
<dbReference type="Pfam" id="PF04199">
    <property type="entry name" value="Cyclase"/>
    <property type="match status" value="1"/>
</dbReference>
<dbReference type="Gene3D" id="3.50.30.50">
    <property type="entry name" value="Putative cyclase"/>
    <property type="match status" value="1"/>
</dbReference>
<organism evidence="2 3">
    <name type="scientific">Aspergillus nanangensis</name>
    <dbReference type="NCBI Taxonomy" id="2582783"/>
    <lineage>
        <taxon>Eukaryota</taxon>
        <taxon>Fungi</taxon>
        <taxon>Dikarya</taxon>
        <taxon>Ascomycota</taxon>
        <taxon>Pezizomycotina</taxon>
        <taxon>Eurotiomycetes</taxon>
        <taxon>Eurotiomycetidae</taxon>
        <taxon>Eurotiales</taxon>
        <taxon>Aspergillaceae</taxon>
        <taxon>Aspergillus</taxon>
        <taxon>Aspergillus subgen. Circumdati</taxon>
    </lineage>
</organism>
<keyword evidence="3" id="KW-1185">Reference proteome</keyword>
<comment type="similarity">
    <text evidence="1">Belongs to the Cyclase 1 superfamily.</text>
</comment>
<dbReference type="EMBL" id="VCAU01000069">
    <property type="protein sequence ID" value="KAF9886954.1"/>
    <property type="molecule type" value="Genomic_DNA"/>
</dbReference>
<dbReference type="GO" id="GO:0004061">
    <property type="term" value="F:arylformamidase activity"/>
    <property type="evidence" value="ECO:0007669"/>
    <property type="project" value="InterPro"/>
</dbReference>
<evidence type="ECO:0000256" key="1">
    <source>
        <dbReference type="ARBA" id="ARBA00007865"/>
    </source>
</evidence>
<dbReference type="Proteomes" id="UP001194746">
    <property type="component" value="Unassembled WGS sequence"/>
</dbReference>
<proteinExistence type="inferred from homology"/>
<gene>
    <name evidence="2" type="ORF">FE257_010695</name>
</gene>
<reference evidence="2" key="1">
    <citation type="journal article" date="2019" name="Beilstein J. Org. Chem.">
        <title>Nanangenines: drimane sesquiterpenoids as the dominant metabolite cohort of a novel Australian fungus, Aspergillus nanangensis.</title>
        <authorList>
            <person name="Lacey H.J."/>
            <person name="Gilchrist C.L.M."/>
            <person name="Crombie A."/>
            <person name="Kalaitzis J.A."/>
            <person name="Vuong D."/>
            <person name="Rutledge P.J."/>
            <person name="Turner P."/>
            <person name="Pitt J.I."/>
            <person name="Lacey E."/>
            <person name="Chooi Y.H."/>
            <person name="Piggott A.M."/>
        </authorList>
    </citation>
    <scope>NUCLEOTIDE SEQUENCE</scope>
    <source>
        <strain evidence="2">MST-FP2251</strain>
    </source>
</reference>
<protein>
    <recommendedName>
        <fullName evidence="4">Cyclase family protein</fullName>
    </recommendedName>
</protein>
<dbReference type="AlphaFoldDB" id="A0AAD4CI39"/>
<dbReference type="InterPro" id="IPR007325">
    <property type="entry name" value="KFase/CYL"/>
</dbReference>
<sequence length="329" mass="36511">MSNRKRPAFTELPLRDGDPPFSAWGLYGPNDQLGTLNILTPEVVAEAAREIQTGVRIGLDLPLDYLGTPSAGRVPVRHEIFSRGVGRPVHDDVLEFNTQCSSQWDGFGHAGYMQEKLFYNGVTGQEIIKPGSKARLGIHAWCKQGIAGRGVLLDFLGWSEANEKPYELLSDYSIPVEDLKACAEWQKTTLKEGDILLIRSGWKVAYDALGKEEQEAWCKMSPMKWVGVERSIKTVEWLWDTGFSACAGDAPGWERVPHLDGPAEEGGLEMLSLHQVMLAGWGMPIGEYFNLEELVEECRRQGRYSFFIASMPLHVVGGVGSPPNIMAIF</sequence>
<evidence type="ECO:0000313" key="2">
    <source>
        <dbReference type="EMBL" id="KAF9886954.1"/>
    </source>
</evidence>
<evidence type="ECO:0008006" key="4">
    <source>
        <dbReference type="Google" id="ProtNLM"/>
    </source>
</evidence>
<reference evidence="2" key="2">
    <citation type="submission" date="2020-02" db="EMBL/GenBank/DDBJ databases">
        <authorList>
            <person name="Gilchrist C.L.M."/>
            <person name="Chooi Y.-H."/>
        </authorList>
    </citation>
    <scope>NUCLEOTIDE SEQUENCE</scope>
    <source>
        <strain evidence="2">MST-FP2251</strain>
    </source>
</reference>
<name>A0AAD4CI39_ASPNN</name>
<dbReference type="InterPro" id="IPR037175">
    <property type="entry name" value="KFase_sf"/>
</dbReference>
<dbReference type="PANTHER" id="PTHR34861:SF11">
    <property type="entry name" value="CYCLASE"/>
    <property type="match status" value="1"/>
</dbReference>
<dbReference type="SUPFAM" id="SSF102198">
    <property type="entry name" value="Putative cyclase"/>
    <property type="match status" value="1"/>
</dbReference>
<evidence type="ECO:0000313" key="3">
    <source>
        <dbReference type="Proteomes" id="UP001194746"/>
    </source>
</evidence>
<dbReference type="GO" id="GO:0019441">
    <property type="term" value="P:L-tryptophan catabolic process to kynurenine"/>
    <property type="evidence" value="ECO:0007669"/>
    <property type="project" value="InterPro"/>
</dbReference>
<dbReference type="PANTHER" id="PTHR34861">
    <property type="match status" value="1"/>
</dbReference>
<accession>A0AAD4CI39</accession>